<feature type="compositionally biased region" description="Polar residues" evidence="1">
    <location>
        <begin position="76"/>
        <end position="89"/>
    </location>
</feature>
<feature type="compositionally biased region" description="Polar residues" evidence="1">
    <location>
        <begin position="55"/>
        <end position="66"/>
    </location>
</feature>
<feature type="compositionally biased region" description="Basic and acidic residues" evidence="1">
    <location>
        <begin position="165"/>
        <end position="178"/>
    </location>
</feature>
<feature type="region of interest" description="Disordered" evidence="1">
    <location>
        <begin position="224"/>
        <end position="490"/>
    </location>
</feature>
<evidence type="ECO:0000313" key="3">
    <source>
        <dbReference type="Proteomes" id="UP000799776"/>
    </source>
</evidence>
<feature type="region of interest" description="Disordered" evidence="1">
    <location>
        <begin position="1"/>
        <end position="122"/>
    </location>
</feature>
<sequence length="958" mass="104391">MPSIFPKTFARRKSSANALEEFEKPTESTFRVIPRNDSSKSPITDISQRPRASRPISSPNQHGRQQSFDDELGPSNRGSNGSSTANSGVSRFYDTSSSARLSSSSTLPSAADVEDDLFSKKVPVPTLTEGRTSSFTSITGRFGFKKAPKGSASPPKLDMVTDENQDPRNARAFTRERAMTASSYASTAHPLPPKLDDISSSDFGGGLGDIFSNIGQRRSAYMQDANIPPPLHPGTIRSETEPAFPPPAKTLGSSRPNVPPMPVDVAPSRDRDAGGSPYSWDSRRSNDALIKSPTETIVSPVSEKGPPVPPHMDRLSMNPPAQSTITQVIPPEQKAGTNGAKRVVGQQRVEDADARMVRESFRASRDARDLKTQRTRENQQSVSDPISSDVSLKTQTASSAGSSRQHDEIKDITPQTPAHDDEEEPLFGHSAPVAAASNVRWAQQKQPQRMTQAEFAHARHQQSREPSEDDSEPDEEYMDEDAEEEERRKLEEVRRMRLQQSAKMSNWRETMKKTTGGVGNQFGRQQRSSSVERPKFRTSVSSSDLLLHKSTGSQLALDEEAEDDTEDIPLGILSAHGFPKMQRLSNASSLGNIRSSSTPGVRTSSIASNAGGARSTLPPFARGLPADLPAYTEPYYGASIHNQAPRESLGFGNLSGPGSAYGGSNAGTEQPTLVNMIADREKADQARRGGATKIMNNYYGQPTHGQRIPSFIEQQQRREAPVGFPHHVPMPNRLNFQPPPMGQPQFAMPPDQMQLFNMLMAQAQAQNQQIAMQQAMMQQQMMQQPMMQPPQMGLPQMSPQPNFMGAGPMQRPTSMAGSTLGMGQRTRSMINPSSQNMLGIPQQQLHPGGSYTASIAPSERNNVGASARYRSVVQQNDGSSTVVSSSTLQPPPTSTTAGQRQKIPVRVKAKQNDKPPRGGSNEEEDEEGWGAPTPKKTSKWSAGKKSNDDLNEMIPSFE</sequence>
<dbReference type="OrthoDB" id="5396252at2759"/>
<reference evidence="2" key="1">
    <citation type="journal article" date="2020" name="Stud. Mycol.">
        <title>101 Dothideomycetes genomes: a test case for predicting lifestyles and emergence of pathogens.</title>
        <authorList>
            <person name="Haridas S."/>
            <person name="Albert R."/>
            <person name="Binder M."/>
            <person name="Bloem J."/>
            <person name="Labutti K."/>
            <person name="Salamov A."/>
            <person name="Andreopoulos B."/>
            <person name="Baker S."/>
            <person name="Barry K."/>
            <person name="Bills G."/>
            <person name="Bluhm B."/>
            <person name="Cannon C."/>
            <person name="Castanera R."/>
            <person name="Culley D."/>
            <person name="Daum C."/>
            <person name="Ezra D."/>
            <person name="Gonzalez J."/>
            <person name="Henrissat B."/>
            <person name="Kuo A."/>
            <person name="Liang C."/>
            <person name="Lipzen A."/>
            <person name="Lutzoni F."/>
            <person name="Magnuson J."/>
            <person name="Mondo S."/>
            <person name="Nolan M."/>
            <person name="Ohm R."/>
            <person name="Pangilinan J."/>
            <person name="Park H.-J."/>
            <person name="Ramirez L."/>
            <person name="Alfaro M."/>
            <person name="Sun H."/>
            <person name="Tritt A."/>
            <person name="Yoshinaga Y."/>
            <person name="Zwiers L.-H."/>
            <person name="Turgeon B."/>
            <person name="Goodwin S."/>
            <person name="Spatafora J."/>
            <person name="Crous P."/>
            <person name="Grigoriev I."/>
        </authorList>
    </citation>
    <scope>NUCLEOTIDE SEQUENCE</scope>
    <source>
        <strain evidence="2">CBS 121410</strain>
    </source>
</reference>
<proteinExistence type="predicted"/>
<feature type="region of interest" description="Disordered" evidence="1">
    <location>
        <begin position="590"/>
        <end position="612"/>
    </location>
</feature>
<dbReference type="PANTHER" id="PTHR42068:SF1">
    <property type="entry name" value="YALI0B18964P"/>
    <property type="match status" value="1"/>
</dbReference>
<dbReference type="Proteomes" id="UP000799776">
    <property type="component" value="Unassembled WGS sequence"/>
</dbReference>
<feature type="compositionally biased region" description="Basic and acidic residues" evidence="1">
    <location>
        <begin position="348"/>
        <end position="377"/>
    </location>
</feature>
<organism evidence="2 3">
    <name type="scientific">Saccharata proteae CBS 121410</name>
    <dbReference type="NCBI Taxonomy" id="1314787"/>
    <lineage>
        <taxon>Eukaryota</taxon>
        <taxon>Fungi</taxon>
        <taxon>Dikarya</taxon>
        <taxon>Ascomycota</taxon>
        <taxon>Pezizomycotina</taxon>
        <taxon>Dothideomycetes</taxon>
        <taxon>Dothideomycetes incertae sedis</taxon>
        <taxon>Botryosphaeriales</taxon>
        <taxon>Saccharataceae</taxon>
        <taxon>Saccharata</taxon>
    </lineage>
</organism>
<evidence type="ECO:0000313" key="2">
    <source>
        <dbReference type="EMBL" id="KAF2084235.1"/>
    </source>
</evidence>
<feature type="compositionally biased region" description="Acidic residues" evidence="1">
    <location>
        <begin position="467"/>
        <end position="484"/>
    </location>
</feature>
<name>A0A9P4HMA2_9PEZI</name>
<dbReference type="PANTHER" id="PTHR42068">
    <property type="entry name" value="YALI0B18964P"/>
    <property type="match status" value="1"/>
</dbReference>
<gene>
    <name evidence="2" type="ORF">K490DRAFT_69017</name>
</gene>
<feature type="region of interest" description="Disordered" evidence="1">
    <location>
        <begin position="875"/>
        <end position="958"/>
    </location>
</feature>
<dbReference type="EMBL" id="ML978744">
    <property type="protein sequence ID" value="KAF2084235.1"/>
    <property type="molecule type" value="Genomic_DNA"/>
</dbReference>
<accession>A0A9P4HMA2</accession>
<dbReference type="AlphaFoldDB" id="A0A9P4HMA2"/>
<feature type="compositionally biased region" description="Low complexity" evidence="1">
    <location>
        <begin position="95"/>
        <end position="111"/>
    </location>
</feature>
<feature type="compositionally biased region" description="Polar residues" evidence="1">
    <location>
        <begin position="378"/>
        <end position="403"/>
    </location>
</feature>
<feature type="region of interest" description="Disordered" evidence="1">
    <location>
        <begin position="513"/>
        <end position="537"/>
    </location>
</feature>
<protein>
    <submittedName>
        <fullName evidence="2">Uncharacterized protein</fullName>
    </submittedName>
</protein>
<comment type="caution">
    <text evidence="2">The sequence shown here is derived from an EMBL/GenBank/DDBJ whole genome shotgun (WGS) entry which is preliminary data.</text>
</comment>
<feature type="compositionally biased region" description="Polar residues" evidence="1">
    <location>
        <begin position="440"/>
        <end position="451"/>
    </location>
</feature>
<feature type="compositionally biased region" description="Polar residues" evidence="1">
    <location>
        <begin position="590"/>
        <end position="608"/>
    </location>
</feature>
<keyword evidence="3" id="KW-1185">Reference proteome</keyword>
<feature type="region of interest" description="Disordered" evidence="1">
    <location>
        <begin position="141"/>
        <end position="200"/>
    </location>
</feature>
<evidence type="ECO:0000256" key="1">
    <source>
        <dbReference type="SAM" id="MobiDB-lite"/>
    </source>
</evidence>
<feature type="compositionally biased region" description="Low complexity" evidence="1">
    <location>
        <begin position="879"/>
        <end position="888"/>
    </location>
</feature>